<keyword evidence="3 5" id="KW-0687">Ribonucleoprotein</keyword>
<evidence type="ECO:0000256" key="4">
    <source>
        <dbReference type="ARBA" id="ARBA00035206"/>
    </source>
</evidence>
<feature type="domain" description="KOW" evidence="6">
    <location>
        <begin position="2"/>
        <end position="29"/>
    </location>
</feature>
<dbReference type="EMBL" id="MHMG01000008">
    <property type="protein sequence ID" value="OGZ23758.1"/>
    <property type="molecule type" value="Genomic_DNA"/>
</dbReference>
<dbReference type="SUPFAM" id="SSF50104">
    <property type="entry name" value="Translation proteins SH3-like domain"/>
    <property type="match status" value="1"/>
</dbReference>
<comment type="function">
    <text evidence="5">One of the proteins that surrounds the polypeptide exit tunnel on the outside of the subunit.</text>
</comment>
<name>A0A1G2EEZ0_9BACT</name>
<evidence type="ECO:0000256" key="3">
    <source>
        <dbReference type="ARBA" id="ARBA00023274"/>
    </source>
</evidence>
<comment type="function">
    <text evidence="5">One of two assembly initiator proteins, it binds directly to the 5'-end of the 23S rRNA, where it nucleates assembly of the 50S subunit.</text>
</comment>
<evidence type="ECO:0000313" key="8">
    <source>
        <dbReference type="Proteomes" id="UP000176406"/>
    </source>
</evidence>
<organism evidence="7 8">
    <name type="scientific">Candidatus Nealsonbacteria bacterium RIFCSPLOWO2_01_FULL_41_9</name>
    <dbReference type="NCBI Taxonomy" id="1801671"/>
    <lineage>
        <taxon>Bacteria</taxon>
        <taxon>Candidatus Nealsoniibacteriota</taxon>
    </lineage>
</organism>
<dbReference type="InterPro" id="IPR003256">
    <property type="entry name" value="Ribosomal_uL24"/>
</dbReference>
<dbReference type="NCBIfam" id="TIGR01079">
    <property type="entry name" value="rplX_bact"/>
    <property type="match status" value="1"/>
</dbReference>
<dbReference type="HAMAP" id="MF_01326_B">
    <property type="entry name" value="Ribosomal_uL24_B"/>
    <property type="match status" value="1"/>
</dbReference>
<dbReference type="Pfam" id="PF00467">
    <property type="entry name" value="KOW"/>
    <property type="match status" value="1"/>
</dbReference>
<gene>
    <name evidence="5" type="primary">rplX</name>
    <name evidence="7" type="ORF">A3A08_00460</name>
</gene>
<protein>
    <recommendedName>
        <fullName evidence="4 5">Large ribosomal subunit protein uL24</fullName>
    </recommendedName>
</protein>
<dbReference type="GO" id="GO:0019843">
    <property type="term" value="F:rRNA binding"/>
    <property type="evidence" value="ECO:0007669"/>
    <property type="project" value="UniProtKB-UniRule"/>
</dbReference>
<dbReference type="InterPro" id="IPR057264">
    <property type="entry name" value="Ribosomal_uL24_C"/>
</dbReference>
<sequence>MRILKNDTVLIKSGKDKGKKGKVLKTFPKEGKILVEGLNLKKKHQKPKKGGEKGQVIHLPGKINISSVELVCPKCQKAARVGYRITGEKKYRICKKCGQEI</sequence>
<keyword evidence="2 5" id="KW-0689">Ribosomal protein</keyword>
<dbReference type="GO" id="GO:1990904">
    <property type="term" value="C:ribonucleoprotein complex"/>
    <property type="evidence" value="ECO:0007669"/>
    <property type="project" value="UniProtKB-KW"/>
</dbReference>
<accession>A0A1G2EEZ0</accession>
<comment type="caution">
    <text evidence="7">The sequence shown here is derived from an EMBL/GenBank/DDBJ whole genome shotgun (WGS) entry which is preliminary data.</text>
</comment>
<comment type="subunit">
    <text evidence="5">Part of the 50S ribosomal subunit.</text>
</comment>
<dbReference type="InterPro" id="IPR014722">
    <property type="entry name" value="Rib_uL2_dom2"/>
</dbReference>
<evidence type="ECO:0000313" key="7">
    <source>
        <dbReference type="EMBL" id="OGZ23758.1"/>
    </source>
</evidence>
<comment type="similarity">
    <text evidence="1 5">Belongs to the universal ribosomal protein uL24 family.</text>
</comment>
<keyword evidence="5" id="KW-0699">rRNA-binding</keyword>
<dbReference type="InterPro" id="IPR005824">
    <property type="entry name" value="KOW"/>
</dbReference>
<dbReference type="SMART" id="SM00739">
    <property type="entry name" value="KOW"/>
    <property type="match status" value="1"/>
</dbReference>
<evidence type="ECO:0000256" key="2">
    <source>
        <dbReference type="ARBA" id="ARBA00022980"/>
    </source>
</evidence>
<dbReference type="GO" id="GO:0005840">
    <property type="term" value="C:ribosome"/>
    <property type="evidence" value="ECO:0007669"/>
    <property type="project" value="UniProtKB-KW"/>
</dbReference>
<dbReference type="GO" id="GO:0006412">
    <property type="term" value="P:translation"/>
    <property type="evidence" value="ECO:0007669"/>
    <property type="project" value="UniProtKB-UniRule"/>
</dbReference>
<keyword evidence="5" id="KW-0694">RNA-binding</keyword>
<dbReference type="Gene3D" id="2.30.30.30">
    <property type="match status" value="1"/>
</dbReference>
<evidence type="ECO:0000256" key="5">
    <source>
        <dbReference type="HAMAP-Rule" id="MF_01326"/>
    </source>
</evidence>
<proteinExistence type="inferred from homology"/>
<reference evidence="7 8" key="1">
    <citation type="journal article" date="2016" name="Nat. Commun.">
        <title>Thousands of microbial genomes shed light on interconnected biogeochemical processes in an aquifer system.</title>
        <authorList>
            <person name="Anantharaman K."/>
            <person name="Brown C.T."/>
            <person name="Hug L.A."/>
            <person name="Sharon I."/>
            <person name="Castelle C.J."/>
            <person name="Probst A.J."/>
            <person name="Thomas B.C."/>
            <person name="Singh A."/>
            <person name="Wilkins M.J."/>
            <person name="Karaoz U."/>
            <person name="Brodie E.L."/>
            <person name="Williams K.H."/>
            <person name="Hubbard S.S."/>
            <person name="Banfield J.F."/>
        </authorList>
    </citation>
    <scope>NUCLEOTIDE SEQUENCE [LARGE SCALE GENOMIC DNA]</scope>
</reference>
<dbReference type="PANTHER" id="PTHR12903">
    <property type="entry name" value="MITOCHONDRIAL RIBOSOMAL PROTEIN L24"/>
    <property type="match status" value="1"/>
</dbReference>
<evidence type="ECO:0000259" key="6">
    <source>
        <dbReference type="SMART" id="SM00739"/>
    </source>
</evidence>
<dbReference type="GO" id="GO:0003735">
    <property type="term" value="F:structural constituent of ribosome"/>
    <property type="evidence" value="ECO:0007669"/>
    <property type="project" value="InterPro"/>
</dbReference>
<dbReference type="AlphaFoldDB" id="A0A1G2EEZ0"/>
<dbReference type="Proteomes" id="UP000176406">
    <property type="component" value="Unassembled WGS sequence"/>
</dbReference>
<dbReference type="InterPro" id="IPR008991">
    <property type="entry name" value="Translation_prot_SH3-like_sf"/>
</dbReference>
<evidence type="ECO:0000256" key="1">
    <source>
        <dbReference type="ARBA" id="ARBA00010618"/>
    </source>
</evidence>
<dbReference type="Pfam" id="PF17136">
    <property type="entry name" value="ribosomal_L24"/>
    <property type="match status" value="1"/>
</dbReference>